<feature type="region of interest" description="Disordered" evidence="1">
    <location>
        <begin position="1"/>
        <end position="26"/>
    </location>
</feature>
<organism evidence="2 3">
    <name type="scientific">Actinomadura vinacea</name>
    <dbReference type="NCBI Taxonomy" id="115336"/>
    <lineage>
        <taxon>Bacteria</taxon>
        <taxon>Bacillati</taxon>
        <taxon>Actinomycetota</taxon>
        <taxon>Actinomycetes</taxon>
        <taxon>Streptosporangiales</taxon>
        <taxon>Thermomonosporaceae</taxon>
        <taxon>Actinomadura</taxon>
    </lineage>
</organism>
<proteinExistence type="predicted"/>
<evidence type="ECO:0000313" key="3">
    <source>
        <dbReference type="Proteomes" id="UP001501231"/>
    </source>
</evidence>
<reference evidence="2 3" key="1">
    <citation type="journal article" date="2019" name="Int. J. Syst. Evol. Microbiol.">
        <title>The Global Catalogue of Microorganisms (GCM) 10K type strain sequencing project: providing services to taxonomists for standard genome sequencing and annotation.</title>
        <authorList>
            <consortium name="The Broad Institute Genomics Platform"/>
            <consortium name="The Broad Institute Genome Sequencing Center for Infectious Disease"/>
            <person name="Wu L."/>
            <person name="Ma J."/>
        </authorList>
    </citation>
    <scope>NUCLEOTIDE SEQUENCE [LARGE SCALE GENOMIC DNA]</scope>
    <source>
        <strain evidence="2 3">JCM 3325</strain>
    </source>
</reference>
<dbReference type="EMBL" id="BAAARW010000044">
    <property type="protein sequence ID" value="GAA2455852.1"/>
    <property type="molecule type" value="Genomic_DNA"/>
</dbReference>
<accession>A0ABN3KFZ2</accession>
<sequence length="115" mass="11715">MASTELSDAESAVARNALPKPTGSYGGGMNKAALFAAYLAAATLHRRDSDELPAYDERTGVSTLEVEIAALSTALPTGAGGHAASFIVGSSVEGAGPPGSRGGMPAVRRRTRTRR</sequence>
<name>A0ABN3KFZ2_9ACTN</name>
<evidence type="ECO:0000313" key="2">
    <source>
        <dbReference type="EMBL" id="GAA2455852.1"/>
    </source>
</evidence>
<comment type="caution">
    <text evidence="2">The sequence shown here is derived from an EMBL/GenBank/DDBJ whole genome shotgun (WGS) entry which is preliminary data.</text>
</comment>
<gene>
    <name evidence="2" type="ORF">GCM10010191_88900</name>
</gene>
<dbReference type="Proteomes" id="UP001501231">
    <property type="component" value="Unassembled WGS sequence"/>
</dbReference>
<protein>
    <submittedName>
        <fullName evidence="2">Uncharacterized protein</fullName>
    </submittedName>
</protein>
<evidence type="ECO:0000256" key="1">
    <source>
        <dbReference type="SAM" id="MobiDB-lite"/>
    </source>
</evidence>
<keyword evidence="3" id="KW-1185">Reference proteome</keyword>
<feature type="region of interest" description="Disordered" evidence="1">
    <location>
        <begin position="92"/>
        <end position="115"/>
    </location>
</feature>